<accession>A0A561V2X4</accession>
<proteinExistence type="predicted"/>
<reference evidence="1 2" key="1">
    <citation type="submission" date="2019-06" db="EMBL/GenBank/DDBJ databases">
        <title>Sequencing the genomes of 1000 actinobacteria strains.</title>
        <authorList>
            <person name="Klenk H.-P."/>
        </authorList>
    </citation>
    <scope>NUCLEOTIDE SEQUENCE [LARGE SCALE GENOMIC DNA]</scope>
    <source>
        <strain evidence="1 2">DSM 42059</strain>
    </source>
</reference>
<evidence type="ECO:0000313" key="2">
    <source>
        <dbReference type="Proteomes" id="UP000318186"/>
    </source>
</evidence>
<protein>
    <submittedName>
        <fullName evidence="1">Uncharacterized protein</fullName>
    </submittedName>
</protein>
<dbReference type="EMBL" id="VIWW01000001">
    <property type="protein sequence ID" value="TWG05966.1"/>
    <property type="molecule type" value="Genomic_DNA"/>
</dbReference>
<dbReference type="Proteomes" id="UP000318186">
    <property type="component" value="Unassembled WGS sequence"/>
</dbReference>
<evidence type="ECO:0000313" key="1">
    <source>
        <dbReference type="EMBL" id="TWG05966.1"/>
    </source>
</evidence>
<name>A0A561V2X4_9ACTN</name>
<comment type="caution">
    <text evidence="1">The sequence shown here is derived from an EMBL/GenBank/DDBJ whole genome shotgun (WGS) entry which is preliminary data.</text>
</comment>
<dbReference type="AlphaFoldDB" id="A0A561V2X4"/>
<sequence length="41" mass="4350">MPATGHNRDRLDSLAGALLQNETLDEAAAYRAAGITRLAKP</sequence>
<gene>
    <name evidence="1" type="ORF">FHX80_114453</name>
</gene>
<organism evidence="1 2">
    <name type="scientific">Streptomyces brevispora</name>
    <dbReference type="NCBI Taxonomy" id="887462"/>
    <lineage>
        <taxon>Bacteria</taxon>
        <taxon>Bacillati</taxon>
        <taxon>Actinomycetota</taxon>
        <taxon>Actinomycetes</taxon>
        <taxon>Kitasatosporales</taxon>
        <taxon>Streptomycetaceae</taxon>
        <taxon>Streptomyces</taxon>
    </lineage>
</organism>